<dbReference type="InterPro" id="IPR029062">
    <property type="entry name" value="Class_I_gatase-like"/>
</dbReference>
<dbReference type="GO" id="GO:1903189">
    <property type="term" value="P:glyoxal metabolic process"/>
    <property type="evidence" value="ECO:0007669"/>
    <property type="project" value="TreeGrafter"/>
</dbReference>
<gene>
    <name evidence="4" type="ORF">KI387_037212</name>
</gene>
<feature type="non-terminal residue" evidence="4">
    <location>
        <position position="1"/>
    </location>
</feature>
<evidence type="ECO:0000313" key="5">
    <source>
        <dbReference type="Proteomes" id="UP000824469"/>
    </source>
</evidence>
<dbReference type="InterPro" id="IPR050325">
    <property type="entry name" value="Prot/Nucl_acid_deglycase"/>
</dbReference>
<comment type="caution">
    <text evidence="4">The sequence shown here is derived from an EMBL/GenBank/DDBJ whole genome shotgun (WGS) entry which is preliminary data.</text>
</comment>
<dbReference type="NCBIfam" id="TIGR01383">
    <property type="entry name" value="not_thiJ"/>
    <property type="match status" value="2"/>
</dbReference>
<dbReference type="InterPro" id="IPR002818">
    <property type="entry name" value="DJ-1/PfpI"/>
</dbReference>
<keyword evidence="5" id="KW-1185">Reference proteome</keyword>
<dbReference type="GO" id="GO:0005737">
    <property type="term" value="C:cytoplasm"/>
    <property type="evidence" value="ECO:0007669"/>
    <property type="project" value="TreeGrafter"/>
</dbReference>
<dbReference type="InterPro" id="IPR006287">
    <property type="entry name" value="DJ-1"/>
</dbReference>
<dbReference type="Proteomes" id="UP000824469">
    <property type="component" value="Unassembled WGS sequence"/>
</dbReference>
<accession>A0AA38FRD8</accession>
<reference evidence="4 5" key="1">
    <citation type="journal article" date="2021" name="Nat. Plants">
        <title>The Taxus genome provides insights into paclitaxel biosynthesis.</title>
        <authorList>
            <person name="Xiong X."/>
            <person name="Gou J."/>
            <person name="Liao Q."/>
            <person name="Li Y."/>
            <person name="Zhou Q."/>
            <person name="Bi G."/>
            <person name="Li C."/>
            <person name="Du R."/>
            <person name="Wang X."/>
            <person name="Sun T."/>
            <person name="Guo L."/>
            <person name="Liang H."/>
            <person name="Lu P."/>
            <person name="Wu Y."/>
            <person name="Zhang Z."/>
            <person name="Ro D.K."/>
            <person name="Shang Y."/>
            <person name="Huang S."/>
            <person name="Yan J."/>
        </authorList>
    </citation>
    <scope>NUCLEOTIDE SEQUENCE [LARGE SCALE GENOMIC DNA]</scope>
    <source>
        <strain evidence="4">Ta-2019</strain>
    </source>
</reference>
<dbReference type="CDD" id="cd03135">
    <property type="entry name" value="GATase1_DJ-1"/>
    <property type="match status" value="2"/>
</dbReference>
<comment type="similarity">
    <text evidence="1">Belongs to the peptidase C56 family.</text>
</comment>
<dbReference type="EMBL" id="JAHRHJ020000007">
    <property type="protein sequence ID" value="KAH9309301.1"/>
    <property type="molecule type" value="Genomic_DNA"/>
</dbReference>
<feature type="domain" description="DJ-1/PfpI" evidence="3">
    <location>
        <begin position="210"/>
        <end position="370"/>
    </location>
</feature>
<dbReference type="Pfam" id="PF01965">
    <property type="entry name" value="DJ-1_PfpI"/>
    <property type="match status" value="2"/>
</dbReference>
<dbReference type="FunFam" id="3.40.50.880:FF:000015">
    <property type="entry name" value="Protein DJ-1 homolog C"/>
    <property type="match status" value="2"/>
</dbReference>
<feature type="domain" description="DJ-1/PfpI" evidence="3">
    <location>
        <begin position="4"/>
        <end position="167"/>
    </location>
</feature>
<organism evidence="4 5">
    <name type="scientific">Taxus chinensis</name>
    <name type="common">Chinese yew</name>
    <name type="synonym">Taxus wallichiana var. chinensis</name>
    <dbReference type="NCBI Taxonomy" id="29808"/>
    <lineage>
        <taxon>Eukaryota</taxon>
        <taxon>Viridiplantae</taxon>
        <taxon>Streptophyta</taxon>
        <taxon>Embryophyta</taxon>
        <taxon>Tracheophyta</taxon>
        <taxon>Spermatophyta</taxon>
        <taxon>Pinopsida</taxon>
        <taxon>Pinidae</taxon>
        <taxon>Conifers II</taxon>
        <taxon>Cupressales</taxon>
        <taxon>Taxaceae</taxon>
        <taxon>Taxus</taxon>
    </lineage>
</organism>
<sequence>MTIQVLVPIAYGSDGIDVVTLIDVFGLAGARVTVASVEGDLQVECLNRVRLVADNLISECAHHIFDLLVIPGGIPGSERLRDCKVLEEITKAQADEGRLYGAIGASPAVVLEAWGLLKGHKATCHPSYMDQLFSAVHVDCSVQVDGTVTTSQGPALTVDFALCLAEQLYGKQFLEKGLLKSVVPRGRNENEVEKEEHNADEWALEKTPEVLVPIANGTDEMEAVIVIDILRRAKANVLVASVEDSLQIVAARGTKIAADKLIEDVIQQKYDLILLPGGLHGAERLGLSELLVKLLREQAESNKIYGAICASAVMLDRKGLLKEKKATSHPNHSSKLSDQSAVNVRVVIDGKVITNMGVGATMEFALSVVEKVFGLETTNHIAKAL</sequence>
<dbReference type="AlphaFoldDB" id="A0AA38FRD8"/>
<dbReference type="PANTHER" id="PTHR48094">
    <property type="entry name" value="PROTEIN/NUCLEIC ACID DEGLYCASE DJ-1-RELATED"/>
    <property type="match status" value="1"/>
</dbReference>
<dbReference type="Gene3D" id="3.40.50.880">
    <property type="match status" value="2"/>
</dbReference>
<keyword evidence="2" id="KW-0677">Repeat</keyword>
<evidence type="ECO:0000313" key="4">
    <source>
        <dbReference type="EMBL" id="KAH9309301.1"/>
    </source>
</evidence>
<dbReference type="OMA" id="GMERAND"/>
<evidence type="ECO:0000256" key="1">
    <source>
        <dbReference type="ARBA" id="ARBA00008542"/>
    </source>
</evidence>
<protein>
    <recommendedName>
        <fullName evidence="3">DJ-1/PfpI domain-containing protein</fullName>
    </recommendedName>
</protein>
<name>A0AA38FRD8_TAXCH</name>
<dbReference type="SUPFAM" id="SSF52317">
    <property type="entry name" value="Class I glutamine amidotransferase-like"/>
    <property type="match status" value="2"/>
</dbReference>
<proteinExistence type="inferred from homology"/>
<evidence type="ECO:0000256" key="2">
    <source>
        <dbReference type="ARBA" id="ARBA00022737"/>
    </source>
</evidence>
<dbReference type="PANTHER" id="PTHR48094:SF12">
    <property type="entry name" value="PARKINSON DISEASE PROTEIN 7 HOMOLOG"/>
    <property type="match status" value="1"/>
</dbReference>
<evidence type="ECO:0000259" key="3">
    <source>
        <dbReference type="Pfam" id="PF01965"/>
    </source>
</evidence>